<dbReference type="Gene3D" id="3.40.47.10">
    <property type="match status" value="1"/>
</dbReference>
<evidence type="ECO:0000256" key="6">
    <source>
        <dbReference type="ARBA" id="ARBA00032316"/>
    </source>
</evidence>
<dbReference type="PANTHER" id="PTHR42870:SF1">
    <property type="entry name" value="NON-SPECIFIC LIPID-TRANSFER PROTEIN-LIKE 2"/>
    <property type="match status" value="1"/>
</dbReference>
<protein>
    <recommendedName>
        <fullName evidence="1">propanoyl-CoA C-acyltransferase</fullName>
        <ecNumber evidence="1">2.3.1.176</ecNumber>
    </recommendedName>
    <alternativeName>
        <fullName evidence="6">Propanoyl-CoA C-acyltransferase</fullName>
    </alternativeName>
</protein>
<dbReference type="SUPFAM" id="SSF53901">
    <property type="entry name" value="Thiolase-like"/>
    <property type="match status" value="2"/>
</dbReference>
<keyword evidence="2" id="KW-0813">Transport</keyword>
<evidence type="ECO:0000313" key="9">
    <source>
        <dbReference type="EMBL" id="SMC81792.1"/>
    </source>
</evidence>
<dbReference type="Pfam" id="PF22691">
    <property type="entry name" value="Thiolase_C_1"/>
    <property type="match status" value="1"/>
</dbReference>
<dbReference type="PROSITE" id="PS00737">
    <property type="entry name" value="THIOLASE_2"/>
    <property type="match status" value="1"/>
</dbReference>
<gene>
    <name evidence="9" type="ORF">SAMN02745168_2630</name>
</gene>
<dbReference type="Pfam" id="PF00108">
    <property type="entry name" value="Thiolase_N"/>
    <property type="match status" value="1"/>
</dbReference>
<keyword evidence="4" id="KW-0445">Lipid transport</keyword>
<dbReference type="GO" id="GO:0008289">
    <property type="term" value="F:lipid binding"/>
    <property type="evidence" value="ECO:0007669"/>
    <property type="project" value="UniProtKB-KW"/>
</dbReference>
<evidence type="ECO:0000256" key="2">
    <source>
        <dbReference type="ARBA" id="ARBA00022448"/>
    </source>
</evidence>
<dbReference type="EC" id="2.3.1.176" evidence="1"/>
<accession>A0A1W2CA87</accession>
<keyword evidence="3" id="KW-0808">Transferase</keyword>
<reference evidence="9 10" key="1">
    <citation type="submission" date="2017-04" db="EMBL/GenBank/DDBJ databases">
        <authorList>
            <person name="Afonso C.L."/>
            <person name="Miller P.J."/>
            <person name="Scott M.A."/>
            <person name="Spackman E."/>
            <person name="Goraichik I."/>
            <person name="Dimitrov K.M."/>
            <person name="Suarez D.L."/>
            <person name="Swayne D.E."/>
        </authorList>
    </citation>
    <scope>NUCLEOTIDE SEQUENCE [LARGE SCALE GENOMIC DNA]</scope>
    <source>
        <strain evidence="9 10">DSM 12816</strain>
    </source>
</reference>
<evidence type="ECO:0000256" key="5">
    <source>
        <dbReference type="ARBA" id="ARBA00023121"/>
    </source>
</evidence>
<evidence type="ECO:0000256" key="4">
    <source>
        <dbReference type="ARBA" id="ARBA00023055"/>
    </source>
</evidence>
<dbReference type="InterPro" id="IPR002155">
    <property type="entry name" value="Thiolase"/>
</dbReference>
<dbReference type="OrthoDB" id="9785768at2"/>
<name>A0A1W2CA87_9FIRM</name>
<dbReference type="GO" id="GO:0006869">
    <property type="term" value="P:lipid transport"/>
    <property type="evidence" value="ECO:0007669"/>
    <property type="project" value="UniProtKB-KW"/>
</dbReference>
<dbReference type="RefSeq" id="WP_084235307.1">
    <property type="nucleotide sequence ID" value="NZ_FWXW01000008.1"/>
</dbReference>
<dbReference type="InterPro" id="IPR055140">
    <property type="entry name" value="Thiolase_C_2"/>
</dbReference>
<feature type="domain" description="Thiolase C-terminal" evidence="8">
    <location>
        <begin position="260"/>
        <end position="373"/>
    </location>
</feature>
<dbReference type="PIRSF" id="PIRSF000429">
    <property type="entry name" value="Ac-CoA_Ac_transf"/>
    <property type="match status" value="1"/>
</dbReference>
<evidence type="ECO:0000256" key="3">
    <source>
        <dbReference type="ARBA" id="ARBA00022679"/>
    </source>
</evidence>
<dbReference type="STRING" id="1122930.SAMN02745168_2630"/>
<dbReference type="EMBL" id="FWXW01000008">
    <property type="protein sequence ID" value="SMC81792.1"/>
    <property type="molecule type" value="Genomic_DNA"/>
</dbReference>
<feature type="domain" description="Thiolase N-terminal" evidence="7">
    <location>
        <begin position="8"/>
        <end position="217"/>
    </location>
</feature>
<evidence type="ECO:0000259" key="7">
    <source>
        <dbReference type="Pfam" id="PF00108"/>
    </source>
</evidence>
<dbReference type="PANTHER" id="PTHR42870">
    <property type="entry name" value="ACETYL-COA C-ACETYLTRANSFERASE"/>
    <property type="match status" value="1"/>
</dbReference>
<organism evidence="9 10">
    <name type="scientific">Papillibacter cinnamivorans DSM 12816</name>
    <dbReference type="NCBI Taxonomy" id="1122930"/>
    <lineage>
        <taxon>Bacteria</taxon>
        <taxon>Bacillati</taxon>
        <taxon>Bacillota</taxon>
        <taxon>Clostridia</taxon>
        <taxon>Eubacteriales</taxon>
        <taxon>Oscillospiraceae</taxon>
        <taxon>Papillibacter</taxon>
    </lineage>
</organism>
<dbReference type="InterPro" id="IPR016039">
    <property type="entry name" value="Thiolase-like"/>
</dbReference>
<dbReference type="CDD" id="cd00829">
    <property type="entry name" value="SCP-x_thiolase"/>
    <property type="match status" value="1"/>
</dbReference>
<evidence type="ECO:0000313" key="10">
    <source>
        <dbReference type="Proteomes" id="UP000192790"/>
    </source>
</evidence>
<dbReference type="InterPro" id="IPR020616">
    <property type="entry name" value="Thiolase_N"/>
</dbReference>
<keyword evidence="5" id="KW-0446">Lipid-binding</keyword>
<proteinExistence type="predicted"/>
<dbReference type="AlphaFoldDB" id="A0A1W2CA87"/>
<keyword evidence="10" id="KW-1185">Reference proteome</keyword>
<dbReference type="InterPro" id="IPR020613">
    <property type="entry name" value="Thiolase_CS"/>
</dbReference>
<evidence type="ECO:0000256" key="1">
    <source>
        <dbReference type="ARBA" id="ARBA00012352"/>
    </source>
</evidence>
<evidence type="ECO:0000259" key="8">
    <source>
        <dbReference type="Pfam" id="PF22691"/>
    </source>
</evidence>
<dbReference type="GO" id="GO:0016747">
    <property type="term" value="F:acyltransferase activity, transferring groups other than amino-acyl groups"/>
    <property type="evidence" value="ECO:0007669"/>
    <property type="project" value="InterPro"/>
</dbReference>
<dbReference type="Proteomes" id="UP000192790">
    <property type="component" value="Unassembled WGS sequence"/>
</dbReference>
<sequence length="388" mass="41225">MMREVYVLGIGQTIFGKHAKMTCDDLGAYAVNMALKDAEINPKDIETAYCGSLYSPLNPAQSVMLRVGICKIPMYHVENACSSGSSAVHLLFERIALGACEVGIAFGVESLSAFNKKYGKGLLAVEGDMNGKMGLTMPAFFSMLYQRLMSQRGATLEDLCYPTIKNHKNSVNNPLSQYHKELTFEEVMASPTVVDPITVLQCCPQSDGGAAIVLCSAEYYKNHNKKTHRPPVRIAGSVISCSSPEEAGSEPIELPCLIDGAKKACEMAGIGPEDIRVVELHDAFSGEELAAYEMLGLCKKGEGVAFARSGAADIGGRCPVNPSGGLLSMGHPLGASGVRVVNDVTRQLWGEAGATQVQNAKTGMAEMLGGVLTGLENPLVAGIQILSR</sequence>